<dbReference type="GO" id="GO:0046872">
    <property type="term" value="F:metal ion binding"/>
    <property type="evidence" value="ECO:0007669"/>
    <property type="project" value="UniProtKB-KW"/>
</dbReference>
<evidence type="ECO:0000256" key="9">
    <source>
        <dbReference type="ARBA" id="ARBA00023136"/>
    </source>
</evidence>
<evidence type="ECO:0000256" key="2">
    <source>
        <dbReference type="ARBA" id="ARBA00022670"/>
    </source>
</evidence>
<dbReference type="InterPro" id="IPR050083">
    <property type="entry name" value="HtpX_protease"/>
</dbReference>
<proteinExistence type="inferred from homology"/>
<evidence type="ECO:0000256" key="11">
    <source>
        <dbReference type="SAM" id="Phobius"/>
    </source>
</evidence>
<keyword evidence="4" id="KW-0479">Metal-binding</keyword>
<reference evidence="13 14" key="1">
    <citation type="submission" date="2019-02" db="EMBL/GenBank/DDBJ databases">
        <title>Genomic Encyclopedia of Archaeal and Bacterial Type Strains, Phase II (KMG-II): from individual species to whole genera.</title>
        <authorList>
            <person name="Goeker M."/>
        </authorList>
    </citation>
    <scope>NUCLEOTIDE SEQUENCE [LARGE SCALE GENOMIC DNA]</scope>
    <source>
        <strain evidence="13 14">DSM 18328</strain>
    </source>
</reference>
<evidence type="ECO:0000256" key="3">
    <source>
        <dbReference type="ARBA" id="ARBA00022692"/>
    </source>
</evidence>
<comment type="cofactor">
    <cofactor evidence="10">
        <name>Zn(2+)</name>
        <dbReference type="ChEBI" id="CHEBI:29105"/>
    </cofactor>
    <text evidence="10">Binds 1 zinc ion per subunit.</text>
</comment>
<feature type="transmembrane region" description="Helical" evidence="11">
    <location>
        <begin position="291"/>
        <end position="314"/>
    </location>
</feature>
<evidence type="ECO:0000313" key="14">
    <source>
        <dbReference type="Proteomes" id="UP000291097"/>
    </source>
</evidence>
<dbReference type="PANTHER" id="PTHR43221">
    <property type="entry name" value="PROTEASE HTPX"/>
    <property type="match status" value="1"/>
</dbReference>
<keyword evidence="8 10" id="KW-0482">Metalloprotease</keyword>
<keyword evidence="2 10" id="KW-0645">Protease</keyword>
<keyword evidence="6 10" id="KW-0862">Zinc</keyword>
<evidence type="ECO:0000313" key="13">
    <source>
        <dbReference type="EMBL" id="RZV08559.1"/>
    </source>
</evidence>
<dbReference type="InterPro" id="IPR001915">
    <property type="entry name" value="Peptidase_M48"/>
</dbReference>
<keyword evidence="5 10" id="KW-0378">Hydrolase</keyword>
<keyword evidence="3 11" id="KW-0812">Transmembrane</keyword>
<dbReference type="EMBL" id="SHMP01000005">
    <property type="protein sequence ID" value="RZV08559.1"/>
    <property type="molecule type" value="Genomic_DNA"/>
</dbReference>
<name>A0A482Y460_9EURY</name>
<dbReference type="RefSeq" id="WP_130500745.1">
    <property type="nucleotide sequence ID" value="NZ_SHMP01000005.1"/>
</dbReference>
<evidence type="ECO:0000256" key="6">
    <source>
        <dbReference type="ARBA" id="ARBA00022833"/>
    </source>
</evidence>
<feature type="transmembrane region" description="Helical" evidence="11">
    <location>
        <begin position="160"/>
        <end position="180"/>
    </location>
</feature>
<organism evidence="13 14">
    <name type="scientific">Natrinema hispanicum</name>
    <dbReference type="NCBI Taxonomy" id="392421"/>
    <lineage>
        <taxon>Archaea</taxon>
        <taxon>Methanobacteriati</taxon>
        <taxon>Methanobacteriota</taxon>
        <taxon>Stenosarchaea group</taxon>
        <taxon>Halobacteria</taxon>
        <taxon>Halobacteriales</taxon>
        <taxon>Natrialbaceae</taxon>
        <taxon>Natrinema</taxon>
    </lineage>
</organism>
<evidence type="ECO:0000256" key="10">
    <source>
        <dbReference type="RuleBase" id="RU003983"/>
    </source>
</evidence>
<dbReference type="GO" id="GO:0004222">
    <property type="term" value="F:metalloendopeptidase activity"/>
    <property type="evidence" value="ECO:0007669"/>
    <property type="project" value="InterPro"/>
</dbReference>
<dbReference type="OrthoDB" id="271602at2157"/>
<keyword evidence="9 11" id="KW-0472">Membrane</keyword>
<comment type="caution">
    <text evidence="13">The sequence shown here is derived from an EMBL/GenBank/DDBJ whole genome shotgun (WGS) entry which is preliminary data.</text>
</comment>
<evidence type="ECO:0000256" key="1">
    <source>
        <dbReference type="ARBA" id="ARBA00022475"/>
    </source>
</evidence>
<dbReference type="Gene3D" id="3.30.2010.10">
    <property type="entry name" value="Metalloproteases ('zincins'), catalytic domain"/>
    <property type="match status" value="1"/>
</dbReference>
<keyword evidence="1" id="KW-1003">Cell membrane</keyword>
<dbReference type="Pfam" id="PF01435">
    <property type="entry name" value="Peptidase_M48"/>
    <property type="match status" value="1"/>
</dbReference>
<feature type="domain" description="Peptidase M48" evidence="12">
    <location>
        <begin position="192"/>
        <end position="382"/>
    </location>
</feature>
<feature type="transmembrane region" description="Helical" evidence="11">
    <location>
        <begin position="130"/>
        <end position="154"/>
    </location>
</feature>
<dbReference type="PANTHER" id="PTHR43221:SF2">
    <property type="entry name" value="PROTEASE HTPX HOMOLOG"/>
    <property type="match status" value="1"/>
</dbReference>
<dbReference type="Proteomes" id="UP000291097">
    <property type="component" value="Unassembled WGS sequence"/>
</dbReference>
<evidence type="ECO:0000256" key="8">
    <source>
        <dbReference type="ARBA" id="ARBA00023049"/>
    </source>
</evidence>
<evidence type="ECO:0000256" key="5">
    <source>
        <dbReference type="ARBA" id="ARBA00022801"/>
    </source>
</evidence>
<protein>
    <submittedName>
        <fullName evidence="13">STE24 endopeptidase</fullName>
    </submittedName>
</protein>
<dbReference type="AlphaFoldDB" id="A0A482Y460"/>
<feature type="transmembrane region" description="Helical" evidence="11">
    <location>
        <begin position="268"/>
        <end position="285"/>
    </location>
</feature>
<sequence>MLAVAAFVLVLAVGPFFGFRAYARRVEAMETPTEDRLHRLNRVQQAAGFGLPALAILGVYAFGLMDRATAHIDTAGPELFGINVPEFAVTVLVSFGVVAVPLVSMTLGTYPTVRSLRETTASAWRRVRQVVTVLTIAIAIAVVGIGGVIALGSAVSVSRLALIVTLGGLVFASFGLSPYLHVLTRDHVPLEGQRRKRIERLCSAAGYRPREISLLEGESTKTANALVAGTLPRRRYVFLTDYLLEECDDDELQAILAHEFGHVVDRHLWQRGALTVAVIGGWALVAQRVEFGWLEATFGFVGYFVPLIGLYVLYRVFLLGALARWQEFRADAYAARTVGREATIAALETLADANDVRLEAGLLYSLATHHPPIADRIAALRDGVDGERSRTASSD</sequence>
<evidence type="ECO:0000259" key="12">
    <source>
        <dbReference type="Pfam" id="PF01435"/>
    </source>
</evidence>
<feature type="transmembrane region" description="Helical" evidence="11">
    <location>
        <begin position="87"/>
        <end position="110"/>
    </location>
</feature>
<gene>
    <name evidence="13" type="ORF">BDK88_2631</name>
</gene>
<evidence type="ECO:0000256" key="4">
    <source>
        <dbReference type="ARBA" id="ARBA00022723"/>
    </source>
</evidence>
<keyword evidence="7 11" id="KW-1133">Transmembrane helix</keyword>
<accession>A0A482Y460</accession>
<comment type="similarity">
    <text evidence="10">Belongs to the peptidase M48 family.</text>
</comment>
<evidence type="ECO:0000256" key="7">
    <source>
        <dbReference type="ARBA" id="ARBA00022989"/>
    </source>
</evidence>
<dbReference type="GO" id="GO:0006508">
    <property type="term" value="P:proteolysis"/>
    <property type="evidence" value="ECO:0007669"/>
    <property type="project" value="UniProtKB-KW"/>
</dbReference>